<evidence type="ECO:0000313" key="1">
    <source>
        <dbReference type="EMBL" id="CAB3978960.1"/>
    </source>
</evidence>
<dbReference type="Proteomes" id="UP001152795">
    <property type="component" value="Unassembled WGS sequence"/>
</dbReference>
<organism evidence="1 2">
    <name type="scientific">Paramuricea clavata</name>
    <name type="common">Red gorgonian</name>
    <name type="synonym">Violescent sea-whip</name>
    <dbReference type="NCBI Taxonomy" id="317549"/>
    <lineage>
        <taxon>Eukaryota</taxon>
        <taxon>Metazoa</taxon>
        <taxon>Cnidaria</taxon>
        <taxon>Anthozoa</taxon>
        <taxon>Octocorallia</taxon>
        <taxon>Malacalcyonacea</taxon>
        <taxon>Plexauridae</taxon>
        <taxon>Paramuricea</taxon>
    </lineage>
</organism>
<accession>A0A6S7FXB4</accession>
<reference evidence="1" key="1">
    <citation type="submission" date="2020-04" db="EMBL/GenBank/DDBJ databases">
        <authorList>
            <person name="Alioto T."/>
            <person name="Alioto T."/>
            <person name="Gomez Garrido J."/>
        </authorList>
    </citation>
    <scope>NUCLEOTIDE SEQUENCE</scope>
    <source>
        <strain evidence="1">A484AB</strain>
    </source>
</reference>
<gene>
    <name evidence="1" type="ORF">PACLA_8A032554</name>
</gene>
<comment type="caution">
    <text evidence="1">The sequence shown here is derived from an EMBL/GenBank/DDBJ whole genome shotgun (WGS) entry which is preliminary data.</text>
</comment>
<dbReference type="AlphaFoldDB" id="A0A6S7FXB4"/>
<dbReference type="EMBL" id="CACRXK020000154">
    <property type="protein sequence ID" value="CAB3978960.1"/>
    <property type="molecule type" value="Genomic_DNA"/>
</dbReference>
<keyword evidence="2" id="KW-1185">Reference proteome</keyword>
<protein>
    <submittedName>
        <fullName evidence="1">Uncharacterized protein</fullName>
    </submittedName>
</protein>
<name>A0A6S7FXB4_PARCT</name>
<sequence length="467" mass="53888">MAEITPDLCLNFVNIGTNISAPLMTNEASWCGNCRDFSENNLRSHIIKGVKPGWWKGENKICFNLLFKIFEISSCIEGNQGEMVIKGLLTLDKHITPPKYISNLKRKVTRVIGKGPDGSCTIVSDLYVKSDIAKGIGEECDKFAITAEMLNNLLEVNVHEAKRECSLLSTFDTSVIITNKLVIELNDYREKINQPWSTLLSWLLSIGDATENVDLKVFHSGVERVIERKRYLMRNQGKNVCEEFLNQMFKFPQIHVQSSPANEYQKSLDEQVKYIEVLLQNIEKSNSEIELLNRTVSEQSLVSGSKSREIDNLKLNLSEMLTKQEEKSRELQQAMEKLNKMTPRNINKKIKRRDEMNRKLKEMSQQQQEEIEKKESELKAQEEQYEEMIDEKNEIIICLNEKLDSALEAKSKAQKLKSYYKVRNRSFQGKDVNGHLFSKITELKSKIAELENDLEVLQEKLEDFFAK</sequence>
<proteinExistence type="predicted"/>
<evidence type="ECO:0000313" key="2">
    <source>
        <dbReference type="Proteomes" id="UP001152795"/>
    </source>
</evidence>